<dbReference type="AlphaFoldDB" id="A0A2T7DI26"/>
<evidence type="ECO:0000313" key="3">
    <source>
        <dbReference type="Proteomes" id="UP000244336"/>
    </source>
</evidence>
<dbReference type="OrthoDB" id="721548at2759"/>
<organism evidence="2 3">
    <name type="scientific">Panicum hallii var. hallii</name>
    <dbReference type="NCBI Taxonomy" id="1504633"/>
    <lineage>
        <taxon>Eukaryota</taxon>
        <taxon>Viridiplantae</taxon>
        <taxon>Streptophyta</taxon>
        <taxon>Embryophyta</taxon>
        <taxon>Tracheophyta</taxon>
        <taxon>Spermatophyta</taxon>
        <taxon>Magnoliopsida</taxon>
        <taxon>Liliopsida</taxon>
        <taxon>Poales</taxon>
        <taxon>Poaceae</taxon>
        <taxon>PACMAD clade</taxon>
        <taxon>Panicoideae</taxon>
        <taxon>Panicodae</taxon>
        <taxon>Paniceae</taxon>
        <taxon>Panicinae</taxon>
        <taxon>Panicum</taxon>
        <taxon>Panicum sect. Panicum</taxon>
    </lineage>
</organism>
<protein>
    <submittedName>
        <fullName evidence="2">Uncharacterized protein</fullName>
    </submittedName>
</protein>
<accession>A0A2T7DI26</accession>
<reference evidence="2 3" key="1">
    <citation type="submission" date="2018-04" db="EMBL/GenBank/DDBJ databases">
        <title>WGS assembly of Panicum hallii var. hallii HAL2.</title>
        <authorList>
            <person name="Lovell J."/>
            <person name="Jenkins J."/>
            <person name="Lowry D."/>
            <person name="Mamidi S."/>
            <person name="Sreedasyam A."/>
            <person name="Weng X."/>
            <person name="Barry K."/>
            <person name="Bonette J."/>
            <person name="Campitelli B."/>
            <person name="Daum C."/>
            <person name="Gordon S."/>
            <person name="Gould B."/>
            <person name="Lipzen A."/>
            <person name="MacQueen A."/>
            <person name="Palacio-Mejia J."/>
            <person name="Plott C."/>
            <person name="Shakirov E."/>
            <person name="Shu S."/>
            <person name="Yoshinaga Y."/>
            <person name="Zane M."/>
            <person name="Rokhsar D."/>
            <person name="Grimwood J."/>
            <person name="Schmutz J."/>
            <person name="Juenger T."/>
        </authorList>
    </citation>
    <scope>NUCLEOTIDE SEQUENCE [LARGE SCALE GENOMIC DNA]</scope>
    <source>
        <strain evidence="3">cv. HAL2</strain>
    </source>
</reference>
<proteinExistence type="predicted"/>
<gene>
    <name evidence="2" type="ORF">GQ55_5G194000</name>
</gene>
<dbReference type="Gramene" id="PUZ55210">
    <property type="protein sequence ID" value="PUZ55210"/>
    <property type="gene ID" value="GQ55_5G194000"/>
</dbReference>
<dbReference type="EMBL" id="CM009753">
    <property type="protein sequence ID" value="PUZ55210.1"/>
    <property type="molecule type" value="Genomic_DNA"/>
</dbReference>
<keyword evidence="3" id="KW-1185">Reference proteome</keyword>
<feature type="region of interest" description="Disordered" evidence="1">
    <location>
        <begin position="68"/>
        <end position="93"/>
    </location>
</feature>
<evidence type="ECO:0000313" key="2">
    <source>
        <dbReference type="EMBL" id="PUZ55210.1"/>
    </source>
</evidence>
<sequence length="93" mass="9857">MANPIHRNPIIAEVIGDLNSRLVDVDAVQRHLDFIRTQFAENSAICADTAAQLAQASRCFAGALFPHATHQAPPESKGTAEDAAAAHTVGARQ</sequence>
<dbReference type="Proteomes" id="UP000244336">
    <property type="component" value="Chromosome 5"/>
</dbReference>
<evidence type="ECO:0000256" key="1">
    <source>
        <dbReference type="SAM" id="MobiDB-lite"/>
    </source>
</evidence>
<name>A0A2T7DI26_9POAL</name>